<evidence type="ECO:0000313" key="3">
    <source>
        <dbReference type="Proteomes" id="UP001165289"/>
    </source>
</evidence>
<keyword evidence="1" id="KW-0812">Transmembrane</keyword>
<dbReference type="Proteomes" id="UP001165289">
    <property type="component" value="Unassembled WGS sequence"/>
</dbReference>
<feature type="transmembrane region" description="Helical" evidence="1">
    <location>
        <begin position="535"/>
        <end position="558"/>
    </location>
</feature>
<organism evidence="2 3">
    <name type="scientific">Oopsacas minuta</name>
    <dbReference type="NCBI Taxonomy" id="111878"/>
    <lineage>
        <taxon>Eukaryota</taxon>
        <taxon>Metazoa</taxon>
        <taxon>Porifera</taxon>
        <taxon>Hexactinellida</taxon>
        <taxon>Hexasterophora</taxon>
        <taxon>Lyssacinosida</taxon>
        <taxon>Leucopsacidae</taxon>
        <taxon>Oopsacas</taxon>
    </lineage>
</organism>
<evidence type="ECO:0000313" key="2">
    <source>
        <dbReference type="EMBL" id="KAI6654660.1"/>
    </source>
</evidence>
<feature type="transmembrane region" description="Helical" evidence="1">
    <location>
        <begin position="503"/>
        <end position="523"/>
    </location>
</feature>
<protein>
    <submittedName>
        <fullName evidence="2">Uncharacterized protein</fullName>
    </submittedName>
</protein>
<comment type="caution">
    <text evidence="2">The sequence shown here is derived from an EMBL/GenBank/DDBJ whole genome shotgun (WGS) entry which is preliminary data.</text>
</comment>
<keyword evidence="1" id="KW-1133">Transmembrane helix</keyword>
<keyword evidence="3" id="KW-1185">Reference proteome</keyword>
<proteinExistence type="predicted"/>
<reference evidence="2 3" key="1">
    <citation type="journal article" date="2023" name="BMC Biol.">
        <title>The compact genome of the sponge Oopsacas minuta (Hexactinellida) is lacking key metazoan core genes.</title>
        <authorList>
            <person name="Santini S."/>
            <person name="Schenkelaars Q."/>
            <person name="Jourda C."/>
            <person name="Duchesne M."/>
            <person name="Belahbib H."/>
            <person name="Rocher C."/>
            <person name="Selva M."/>
            <person name="Riesgo A."/>
            <person name="Vervoort M."/>
            <person name="Leys S.P."/>
            <person name="Kodjabachian L."/>
            <person name="Le Bivic A."/>
            <person name="Borchiellini C."/>
            <person name="Claverie J.M."/>
            <person name="Renard E."/>
        </authorList>
    </citation>
    <scope>NUCLEOTIDE SEQUENCE [LARGE SCALE GENOMIC DNA]</scope>
    <source>
        <strain evidence="2">SPO-2</strain>
    </source>
</reference>
<accession>A0AAV7K0P7</accession>
<gene>
    <name evidence="2" type="ORF">LOD99_1054</name>
</gene>
<feature type="transmembrane region" description="Helical" evidence="1">
    <location>
        <begin position="395"/>
        <end position="413"/>
    </location>
</feature>
<evidence type="ECO:0000256" key="1">
    <source>
        <dbReference type="SAM" id="Phobius"/>
    </source>
</evidence>
<feature type="transmembrane region" description="Helical" evidence="1">
    <location>
        <begin position="565"/>
        <end position="583"/>
    </location>
</feature>
<dbReference type="AlphaFoldDB" id="A0AAV7K0P7"/>
<name>A0AAV7K0P7_9METZ</name>
<dbReference type="EMBL" id="JAKMXF010000222">
    <property type="protein sequence ID" value="KAI6654660.1"/>
    <property type="molecule type" value="Genomic_DNA"/>
</dbReference>
<sequence length="921" mass="104470">MASKEVYSQDTARIPIYIGNVSAAAKRKRINKNRVVTTKKDFDLTLENLDKIFTYTTTSEFNNERINFDVLSDETQYIANRFFTEIMKKDLCDHYSVTSEFNGYLDPILDIYNVPGVETIHNKYGQLASKIAPLYVSKLIQQQYEKTDDINNFSPDDRRAFNSWDMIKANSDYGTTEHSKEFKSMMAELYNLAIDYTETVYGGDYLAGSCLKAYKDNNGILHWGKQLYDHYCDVIRVQNILDENTINNQDNKYDVAEKLAQVQNIFSKLRCLSFTDDSISDEEINDLEGQYFGVLILGMAYSIKIGNRNDENSLRNNRKLHIDTMNELLKEGSIVKEFWENFIETYGNGSVEIAHEMISESNSTDSMAATGSEFINRLKDDYLIFNSRGLAGETALFQFLLGIALGHFIFSTFEDQNNAINISEAIGLSSAITDAGKGILYLVLVTKIKKYFLGKLSGVADSGSPFARAAKFYLNFLRGFKLTKNAETKIITSIFMKSKIAAVVERVSLVFGVVALGVAAYNFAEAIMEGNLDVIIFEAFNTLIALSGVIVGVLALAGVAWAGPVGLAIAIIGAIVAIAQWLYEILNPEPPPLSPIQKYTRDVVQDNGFQFSSNRYFISTRKGNHSAGNLFQAHVNELLWEEGAHNTIALVDYIAYDSAVCDYRDKLCIYDYHATKNNPQYVNLDLSGPIRDLYVDWIHRVSDKITSIQCVVISNDYAYGLCAQEDYQKDMYRWLAGKDPPTHYDKLKLEEHHIEWVCKVENRVFALSFHKIYEIIDTKSVEILEFLDKEANVSRLSACVTENFIYISMKIRAEDHGSEVYSSMIEITVTDSSLYSRNVFTHATRISDNTYRQSTVVYTEEQKRKVFITYHHDKIQRQGILIKDRVAKIDKSIDLVDGVTFPESDGSWNDSYILCNVRVQP</sequence>
<keyword evidence="1" id="KW-0472">Membrane</keyword>